<dbReference type="GO" id="GO:0099402">
    <property type="term" value="P:plant organ development"/>
    <property type="evidence" value="ECO:0007669"/>
    <property type="project" value="UniProtKB-ARBA"/>
</dbReference>
<feature type="repeat" description="PPR" evidence="2">
    <location>
        <begin position="325"/>
        <end position="359"/>
    </location>
</feature>
<organism evidence="3 4">
    <name type="scientific">Erythroxylum novogranatense</name>
    <dbReference type="NCBI Taxonomy" id="1862640"/>
    <lineage>
        <taxon>Eukaryota</taxon>
        <taxon>Viridiplantae</taxon>
        <taxon>Streptophyta</taxon>
        <taxon>Embryophyta</taxon>
        <taxon>Tracheophyta</taxon>
        <taxon>Spermatophyta</taxon>
        <taxon>Magnoliopsida</taxon>
        <taxon>eudicotyledons</taxon>
        <taxon>Gunneridae</taxon>
        <taxon>Pentapetalae</taxon>
        <taxon>rosids</taxon>
        <taxon>fabids</taxon>
        <taxon>Malpighiales</taxon>
        <taxon>Erythroxylaceae</taxon>
        <taxon>Erythroxylum</taxon>
    </lineage>
</organism>
<dbReference type="Gene3D" id="1.25.40.10">
    <property type="entry name" value="Tetratricopeptide repeat domain"/>
    <property type="match status" value="5"/>
</dbReference>
<dbReference type="InterPro" id="IPR002885">
    <property type="entry name" value="PPR_rpt"/>
</dbReference>
<evidence type="ECO:0000313" key="3">
    <source>
        <dbReference type="EMBL" id="KAJ8771707.1"/>
    </source>
</evidence>
<keyword evidence="4" id="KW-1185">Reference proteome</keyword>
<reference evidence="3 4" key="1">
    <citation type="submission" date="2021-09" db="EMBL/GenBank/DDBJ databases">
        <title>Genomic insights and catalytic innovation underlie evolution of tropane alkaloids biosynthesis.</title>
        <authorList>
            <person name="Wang Y.-J."/>
            <person name="Tian T."/>
            <person name="Huang J.-P."/>
            <person name="Huang S.-X."/>
        </authorList>
    </citation>
    <scope>NUCLEOTIDE SEQUENCE [LARGE SCALE GENOMIC DNA]</scope>
    <source>
        <strain evidence="3">KIB-2018</strain>
        <tissue evidence="3">Leaf</tissue>
    </source>
</reference>
<dbReference type="FunFam" id="1.25.40.10:FF:000381">
    <property type="entry name" value="Pentatricopeptide repeat-containing protein"/>
    <property type="match status" value="1"/>
</dbReference>
<evidence type="ECO:0000256" key="1">
    <source>
        <dbReference type="ARBA" id="ARBA00022737"/>
    </source>
</evidence>
<dbReference type="Pfam" id="PF13041">
    <property type="entry name" value="PPR_2"/>
    <property type="match status" value="3"/>
</dbReference>
<dbReference type="AlphaFoldDB" id="A0AAV8TXQ1"/>
<keyword evidence="1" id="KW-0677">Repeat</keyword>
<comment type="caution">
    <text evidence="3">The sequence shown here is derived from an EMBL/GenBank/DDBJ whole genome shotgun (WGS) entry which is preliminary data.</text>
</comment>
<dbReference type="Proteomes" id="UP001159364">
    <property type="component" value="Linkage Group LG02"/>
</dbReference>
<dbReference type="GO" id="GO:0009451">
    <property type="term" value="P:RNA modification"/>
    <property type="evidence" value="ECO:0007669"/>
    <property type="project" value="InterPro"/>
</dbReference>
<dbReference type="InterPro" id="IPR011990">
    <property type="entry name" value="TPR-like_helical_dom_sf"/>
</dbReference>
<dbReference type="FunFam" id="1.25.40.10:FF:000425">
    <property type="entry name" value="Pentatricopeptide repeat-containing protein At3g26540"/>
    <property type="match status" value="1"/>
</dbReference>
<feature type="repeat" description="PPR" evidence="2">
    <location>
        <begin position="558"/>
        <end position="592"/>
    </location>
</feature>
<dbReference type="FunFam" id="1.25.40.10:FF:000158">
    <property type="entry name" value="pentatricopeptide repeat-containing protein At2g33680"/>
    <property type="match status" value="1"/>
</dbReference>
<dbReference type="PANTHER" id="PTHR47926">
    <property type="entry name" value="PENTATRICOPEPTIDE REPEAT-CONTAINING PROTEIN"/>
    <property type="match status" value="1"/>
</dbReference>
<feature type="repeat" description="PPR" evidence="2">
    <location>
        <begin position="224"/>
        <end position="258"/>
    </location>
</feature>
<sequence length="693" mass="77877">MSGASILNRFIFKVPPNLKTQTHTHQAASKHLVETILNHIKADSLSKAVSVLFNSPFTFPFSLYARLFKLCSSNLALLKLESHLFTFNPSPPVFLVNRAIEAYGACGFLNDAKKLFGAMRQRDGGSWNAIIKACAQLGSGEEALGLFSDMRLQGVCPNEITLASVLGSCGVVLDLFVSRQVHGLVLKYGFYENVILRSSLVDVYGKCGDMDEARRMFDEIDCPNEVTWNVIIRRYLEVGDVHEAVVMFFKMFRVNTRPLSYTLSNALLACSGLFALEEGMQIHGLAAKLSFDGDAVVSSSLIGMYAKCGKVGNARRIFDQISSRDLICWTSMVSAYAMTGGTREARELFNKMPERNVVSWNAMLAGYTRNLQWEEALDFVLLMCRTAKPMDSVTLGLVLNVCAGLSDLELGKQVHGFIYRHGIYSNIFVGNALLDMYGKCGNLKSAGVWFYQMSQSRDCISWNALLTSYARHQRSEQAISTFGEMQWQTKPSEFTFGTLLTVCANIGAIDQGKQIHGFIVRNGYLIDTVIRGALVCMYSKCHHLLYALLIFREAASRDLILWNSMILGCCHNRMGKEVLRLFKFMEEEGVQPDHVTFRGVLRACLSEGRVKLGMQYFDSMSDKYYVMPQLEHYECMIELFCKFGCKKELKQFIKGMSCEPTNPMLTKVIDACREYGWTRLGEWAAERLKELNA</sequence>
<evidence type="ECO:0000313" key="4">
    <source>
        <dbReference type="Proteomes" id="UP001159364"/>
    </source>
</evidence>
<feature type="repeat" description="PPR" evidence="2">
    <location>
        <begin position="458"/>
        <end position="492"/>
    </location>
</feature>
<proteinExistence type="predicted"/>
<dbReference type="EMBL" id="JAIWQS010000002">
    <property type="protein sequence ID" value="KAJ8771707.1"/>
    <property type="molecule type" value="Genomic_DNA"/>
</dbReference>
<dbReference type="GO" id="GO:0003723">
    <property type="term" value="F:RNA binding"/>
    <property type="evidence" value="ECO:0007669"/>
    <property type="project" value="InterPro"/>
</dbReference>
<feature type="repeat" description="PPR" evidence="2">
    <location>
        <begin position="123"/>
        <end position="157"/>
    </location>
</feature>
<dbReference type="Pfam" id="PF01535">
    <property type="entry name" value="PPR"/>
    <property type="match status" value="7"/>
</dbReference>
<gene>
    <name evidence="3" type="ORF">K2173_026884</name>
</gene>
<evidence type="ECO:0000256" key="2">
    <source>
        <dbReference type="PROSITE-ProRule" id="PRU00708"/>
    </source>
</evidence>
<accession>A0AAV8TXQ1</accession>
<dbReference type="NCBIfam" id="TIGR00756">
    <property type="entry name" value="PPR"/>
    <property type="match status" value="6"/>
</dbReference>
<dbReference type="PROSITE" id="PS51375">
    <property type="entry name" value="PPR"/>
    <property type="match status" value="5"/>
</dbReference>
<dbReference type="InterPro" id="IPR046960">
    <property type="entry name" value="PPR_At4g14850-like_plant"/>
</dbReference>
<protein>
    <submittedName>
        <fullName evidence="3">Uncharacterized protein</fullName>
    </submittedName>
</protein>
<name>A0AAV8TXQ1_9ROSI</name>